<keyword evidence="1" id="KW-0051">Antiviral defense</keyword>
<dbReference type="Gene3D" id="3.30.70.2660">
    <property type="match status" value="1"/>
</dbReference>
<reference evidence="3" key="1">
    <citation type="submission" date="2016-11" db="EMBL/GenBank/DDBJ databases">
        <authorList>
            <person name="Varghese N."/>
            <person name="Submissions S."/>
        </authorList>
    </citation>
    <scope>NUCLEOTIDE SEQUENCE [LARGE SCALE GENOMIC DNA]</scope>
    <source>
        <strain evidence="3">DSM 18802</strain>
    </source>
</reference>
<dbReference type="GO" id="GO:0051607">
    <property type="term" value="P:defense response to virus"/>
    <property type="evidence" value="ECO:0007669"/>
    <property type="project" value="UniProtKB-KW"/>
</dbReference>
<organism evidence="2 3">
    <name type="scientific">Caldanaerovirga acetigignens</name>
    <dbReference type="NCBI Taxonomy" id="447595"/>
    <lineage>
        <taxon>Bacteria</taxon>
        <taxon>Bacillati</taxon>
        <taxon>Bacillota</taxon>
        <taxon>Clostridia</taxon>
        <taxon>Thermosediminibacterales</taxon>
        <taxon>Thermosediminibacteraceae</taxon>
        <taxon>Caldanaerovirga</taxon>
    </lineage>
</organism>
<dbReference type="Proteomes" id="UP000184375">
    <property type="component" value="Unassembled WGS sequence"/>
</dbReference>
<dbReference type="InterPro" id="IPR013422">
    <property type="entry name" value="CRISPR-assoc_prot_Cas5_N"/>
</dbReference>
<dbReference type="EMBL" id="FRCR01000012">
    <property type="protein sequence ID" value="SHM76485.1"/>
    <property type="molecule type" value="Genomic_DNA"/>
</dbReference>
<sequence length="256" mass="29816">MLNEVKEMKSLLSVDLAGKMAHFRKFYANSSSLSYPFPPRTTIAGMLAAILGKERDGYYSLFSLEKAKIGIRIMKPGRTIMQTVNYLDTDKEGISKFLDGNRMRTQVPLEIIFPMDLDSVLIYRIFFMHEDHGIIKEIYSMANEQRTRFPLYFGLTEFTAWIQKVYLYEKEDFEIRHNNGKEAKIFTVLPINYIEEFSNIESGLRIHKDRIPIDFTSERQLKRADSVIWEAVGKPLKLKVRGEIFKTPEECGVFLE</sequence>
<evidence type="ECO:0000256" key="1">
    <source>
        <dbReference type="ARBA" id="ARBA00023118"/>
    </source>
</evidence>
<keyword evidence="3" id="KW-1185">Reference proteome</keyword>
<evidence type="ECO:0000313" key="3">
    <source>
        <dbReference type="Proteomes" id="UP000184375"/>
    </source>
</evidence>
<dbReference type="AlphaFoldDB" id="A0A1M7LEJ8"/>
<name>A0A1M7LEJ8_9FIRM</name>
<dbReference type="Pfam" id="PF09704">
    <property type="entry name" value="Cas_Cas5d"/>
    <property type="match status" value="1"/>
</dbReference>
<accession>A0A1M7LEJ8</accession>
<evidence type="ECO:0000313" key="2">
    <source>
        <dbReference type="EMBL" id="SHM76485.1"/>
    </source>
</evidence>
<dbReference type="GO" id="GO:0043571">
    <property type="term" value="P:maintenance of CRISPR repeat elements"/>
    <property type="evidence" value="ECO:0007669"/>
    <property type="project" value="InterPro"/>
</dbReference>
<proteinExistence type="predicted"/>
<protein>
    <submittedName>
        <fullName evidence="2">CRISPR-associated protein Cas5h</fullName>
    </submittedName>
</protein>
<dbReference type="NCBIfam" id="TIGR02593">
    <property type="entry name" value="CRISPR_cas5"/>
    <property type="match status" value="1"/>
</dbReference>
<dbReference type="InterPro" id="IPR021124">
    <property type="entry name" value="CRISPR-assoc_prot_Cas5"/>
</dbReference>
<gene>
    <name evidence="2" type="ORF">SAMN05660826_01884</name>
</gene>
<dbReference type="STRING" id="447595.SAMN05660826_01884"/>